<name>A0A0R3QGE6_9BILA</name>
<accession>A0A0R3QGE6</accession>
<dbReference type="STRING" id="42155.A0A0R3QGE6"/>
<dbReference type="WBParaSite" id="BTMF_0000544501-mRNA-1">
    <property type="protein sequence ID" value="BTMF_0000544501-mRNA-1"/>
    <property type="gene ID" value="BTMF_0000544501"/>
</dbReference>
<dbReference type="EMBL" id="UZAG01004783">
    <property type="protein sequence ID" value="VDO17215.1"/>
    <property type="molecule type" value="Genomic_DNA"/>
</dbReference>
<feature type="compositionally biased region" description="Basic and acidic residues" evidence="1">
    <location>
        <begin position="1"/>
        <end position="11"/>
    </location>
</feature>
<dbReference type="AlphaFoldDB" id="A0A0R3QGE6"/>
<reference evidence="4" key="1">
    <citation type="submission" date="2017-02" db="UniProtKB">
        <authorList>
            <consortium name="WormBaseParasite"/>
        </authorList>
    </citation>
    <scope>IDENTIFICATION</scope>
</reference>
<proteinExistence type="predicted"/>
<evidence type="ECO:0000313" key="3">
    <source>
        <dbReference type="Proteomes" id="UP000280834"/>
    </source>
</evidence>
<evidence type="ECO:0000313" key="2">
    <source>
        <dbReference type="EMBL" id="VDO17215.1"/>
    </source>
</evidence>
<protein>
    <submittedName>
        <fullName evidence="4">CTNNB1_binding domain-containing protein</fullName>
    </submittedName>
</protein>
<evidence type="ECO:0000313" key="4">
    <source>
        <dbReference type="WBParaSite" id="BTMF_0000544501-mRNA-1"/>
    </source>
</evidence>
<keyword evidence="3" id="KW-1185">Reference proteome</keyword>
<reference evidence="2 3" key="2">
    <citation type="submission" date="2018-11" db="EMBL/GenBank/DDBJ databases">
        <authorList>
            <consortium name="Pathogen Informatics"/>
        </authorList>
    </citation>
    <scope>NUCLEOTIDE SEQUENCE [LARGE SCALE GENOMIC DNA]</scope>
</reference>
<organism evidence="4">
    <name type="scientific">Brugia timori</name>
    <dbReference type="NCBI Taxonomy" id="42155"/>
    <lineage>
        <taxon>Eukaryota</taxon>
        <taxon>Metazoa</taxon>
        <taxon>Ecdysozoa</taxon>
        <taxon>Nematoda</taxon>
        <taxon>Chromadorea</taxon>
        <taxon>Rhabditida</taxon>
        <taxon>Spirurina</taxon>
        <taxon>Spiruromorpha</taxon>
        <taxon>Filarioidea</taxon>
        <taxon>Onchocercidae</taxon>
        <taxon>Brugia</taxon>
    </lineage>
</organism>
<feature type="region of interest" description="Disordered" evidence="1">
    <location>
        <begin position="1"/>
        <end position="20"/>
    </location>
</feature>
<dbReference type="Proteomes" id="UP000280834">
    <property type="component" value="Unassembled WGS sequence"/>
</dbReference>
<sequence>MEEISREENSKQEIFITELDEDVDDESRLIISDDKHTDSPFSSADEDALDNSPPDSQNVIKNDDEKNIYGAQSPQ</sequence>
<evidence type="ECO:0000256" key="1">
    <source>
        <dbReference type="SAM" id="MobiDB-lite"/>
    </source>
</evidence>
<feature type="region of interest" description="Disordered" evidence="1">
    <location>
        <begin position="31"/>
        <end position="75"/>
    </location>
</feature>
<gene>
    <name evidence="2" type="ORF">BTMF_LOCUS4728</name>
</gene>